<dbReference type="SMART" id="SM00271">
    <property type="entry name" value="DnaJ"/>
    <property type="match status" value="1"/>
</dbReference>
<evidence type="ECO:0000256" key="1">
    <source>
        <dbReference type="SAM" id="MobiDB-lite"/>
    </source>
</evidence>
<dbReference type="GO" id="GO:0008526">
    <property type="term" value="F:phosphatidylinositol transfer activity"/>
    <property type="evidence" value="ECO:0007669"/>
    <property type="project" value="TreeGrafter"/>
</dbReference>
<dbReference type="AlphaFoldDB" id="A0A218WKV2"/>
<dbReference type="Proteomes" id="UP000197138">
    <property type="component" value="Unassembled WGS sequence"/>
</dbReference>
<keyword evidence="2" id="KW-0472">Membrane</keyword>
<feature type="region of interest" description="Disordered" evidence="1">
    <location>
        <begin position="443"/>
        <end position="534"/>
    </location>
</feature>
<accession>A0A218WKV2</accession>
<evidence type="ECO:0000313" key="5">
    <source>
        <dbReference type="EMBL" id="OWM73138.1"/>
    </source>
</evidence>
<comment type="caution">
    <text evidence="5">The sequence shown here is derived from an EMBL/GenBank/DDBJ whole genome shotgun (WGS) entry which is preliminary data.</text>
</comment>
<evidence type="ECO:0000259" key="3">
    <source>
        <dbReference type="PROSITE" id="PS50076"/>
    </source>
</evidence>
<reference evidence="6" key="1">
    <citation type="journal article" date="2017" name="Plant J.">
        <title>The pomegranate (Punica granatum L.) genome and the genomics of punicalagin biosynthesis.</title>
        <authorList>
            <person name="Qin G."/>
            <person name="Xu C."/>
            <person name="Ming R."/>
            <person name="Tang H."/>
            <person name="Guyot R."/>
            <person name="Kramer E.M."/>
            <person name="Hu Y."/>
            <person name="Yi X."/>
            <person name="Qi Y."/>
            <person name="Xu X."/>
            <person name="Gao Z."/>
            <person name="Pan H."/>
            <person name="Jian J."/>
            <person name="Tian Y."/>
            <person name="Yue Z."/>
            <person name="Xu Y."/>
        </authorList>
    </citation>
    <scope>NUCLEOTIDE SEQUENCE [LARGE SCALE GENOMIC DNA]</scope>
    <source>
        <strain evidence="6">cv. Dabenzi</strain>
    </source>
</reference>
<dbReference type="PRINTS" id="PR00625">
    <property type="entry name" value="JDOMAIN"/>
</dbReference>
<dbReference type="Pfam" id="PF00226">
    <property type="entry name" value="DnaJ"/>
    <property type="match status" value="1"/>
</dbReference>
<gene>
    <name evidence="5" type="ORF">CDL15_Pgr001252</name>
</gene>
<evidence type="ECO:0000259" key="4">
    <source>
        <dbReference type="PROSITE" id="PS50191"/>
    </source>
</evidence>
<feature type="compositionally biased region" description="Basic and acidic residues" evidence="1">
    <location>
        <begin position="497"/>
        <end position="534"/>
    </location>
</feature>
<dbReference type="SMART" id="SM00516">
    <property type="entry name" value="SEC14"/>
    <property type="match status" value="1"/>
</dbReference>
<dbReference type="FunFam" id="3.40.525.10:FF:000008">
    <property type="entry name" value="Phosphatidylinositol transfer protein 3"/>
    <property type="match status" value="1"/>
</dbReference>
<dbReference type="InterPro" id="IPR001623">
    <property type="entry name" value="DnaJ_domain"/>
</dbReference>
<organism evidence="5 6">
    <name type="scientific">Punica granatum</name>
    <name type="common">Pomegranate</name>
    <dbReference type="NCBI Taxonomy" id="22663"/>
    <lineage>
        <taxon>Eukaryota</taxon>
        <taxon>Viridiplantae</taxon>
        <taxon>Streptophyta</taxon>
        <taxon>Embryophyta</taxon>
        <taxon>Tracheophyta</taxon>
        <taxon>Spermatophyta</taxon>
        <taxon>Magnoliopsida</taxon>
        <taxon>eudicotyledons</taxon>
        <taxon>Gunneridae</taxon>
        <taxon>Pentapetalae</taxon>
        <taxon>rosids</taxon>
        <taxon>malvids</taxon>
        <taxon>Myrtales</taxon>
        <taxon>Lythraceae</taxon>
        <taxon>Punica</taxon>
    </lineage>
</organism>
<dbReference type="EMBL" id="MTKT01003953">
    <property type="protein sequence ID" value="OWM73138.1"/>
    <property type="molecule type" value="Genomic_DNA"/>
</dbReference>
<dbReference type="CDD" id="cd00170">
    <property type="entry name" value="SEC14"/>
    <property type="match status" value="1"/>
</dbReference>
<keyword evidence="2" id="KW-1133">Transmembrane helix</keyword>
<evidence type="ECO:0000256" key="2">
    <source>
        <dbReference type="SAM" id="Phobius"/>
    </source>
</evidence>
<feature type="transmembrane region" description="Helical" evidence="2">
    <location>
        <begin position="135"/>
        <end position="152"/>
    </location>
</feature>
<feature type="domain" description="J" evidence="3">
    <location>
        <begin position="2"/>
        <end position="72"/>
    </location>
</feature>
<dbReference type="PANTHER" id="PTHR45824:SF18">
    <property type="entry name" value="OS01G0264700 PROTEIN"/>
    <property type="match status" value="1"/>
</dbReference>
<dbReference type="InterPro" id="IPR036869">
    <property type="entry name" value="J_dom_sf"/>
</dbReference>
<dbReference type="Gene3D" id="1.10.287.110">
    <property type="entry name" value="DnaJ domain"/>
    <property type="match status" value="1"/>
</dbReference>
<evidence type="ECO:0000313" key="6">
    <source>
        <dbReference type="Proteomes" id="UP000197138"/>
    </source>
</evidence>
<dbReference type="InterPro" id="IPR011074">
    <property type="entry name" value="CRAL/TRIO_N_dom"/>
</dbReference>
<dbReference type="InterPro" id="IPR001251">
    <property type="entry name" value="CRAL-TRIO_dom"/>
</dbReference>
<name>A0A218WKV2_PUNGR</name>
<dbReference type="InterPro" id="IPR052578">
    <property type="entry name" value="PI_Transfer_CRAL-TRIO"/>
</dbReference>
<feature type="domain" description="CRAL-TRIO" evidence="4">
    <location>
        <begin position="262"/>
        <end position="425"/>
    </location>
</feature>
<dbReference type="PANTHER" id="PTHR45824">
    <property type="entry name" value="GH16843P"/>
    <property type="match status" value="1"/>
</dbReference>
<dbReference type="PROSITE" id="PS00636">
    <property type="entry name" value="DNAJ_1"/>
    <property type="match status" value="1"/>
</dbReference>
<feature type="compositionally biased region" description="Polar residues" evidence="1">
    <location>
        <begin position="452"/>
        <end position="496"/>
    </location>
</feature>
<dbReference type="SMART" id="SM01100">
    <property type="entry name" value="CRAL_TRIO_N"/>
    <property type="match status" value="1"/>
</dbReference>
<dbReference type="CDD" id="cd06257">
    <property type="entry name" value="DnaJ"/>
    <property type="match status" value="1"/>
</dbReference>
<dbReference type="Pfam" id="PF03765">
    <property type="entry name" value="CRAL_TRIO_N"/>
    <property type="match status" value="1"/>
</dbReference>
<dbReference type="InterPro" id="IPR036865">
    <property type="entry name" value="CRAL-TRIO_dom_sf"/>
</dbReference>
<dbReference type="InterPro" id="IPR036273">
    <property type="entry name" value="CRAL/TRIO_N_dom_sf"/>
</dbReference>
<dbReference type="Gene3D" id="3.40.525.10">
    <property type="entry name" value="CRAL-TRIO lipid binding domain"/>
    <property type="match status" value="1"/>
</dbReference>
<dbReference type="SUPFAM" id="SSF52087">
    <property type="entry name" value="CRAL/TRIO domain"/>
    <property type="match status" value="1"/>
</dbReference>
<dbReference type="PRINTS" id="PR00180">
    <property type="entry name" value="CRETINALDHBP"/>
</dbReference>
<proteinExistence type="predicted"/>
<protein>
    <recommendedName>
        <fullName evidence="7">J domain-containing protein</fullName>
    </recommendedName>
</protein>
<evidence type="ECO:0008006" key="7">
    <source>
        <dbReference type="Google" id="ProtNLM"/>
    </source>
</evidence>
<dbReference type="PROSITE" id="PS50076">
    <property type="entry name" value="DNAJ_2"/>
    <property type="match status" value="1"/>
</dbReference>
<sequence>MDHYKALGLQRSATKEEIKEAFRKLAMMYHPDKHSQASKAVRDNATLRFKQLSEAYEVLIDDRKRADYNIRSSHQSRYGGGGTSSAYGQGYGYYNHSYRDGERYKNYTYGGASREGGGLAAKFEAALRFMTTRMFLLNVAFAGALLGGTVVIDRSREVLWKMQNSGVVPLILIFDSWILKMSSKKLRPSTSEKILTPEEQQAKVTDVRKIIGPIAEKLPALCSDAAILRYLRARNWNTKKAAKMLKDTLKWRLAYKPEKIRWEDVAQEAETGKIYRASYCDKLGRTVLVMRPGFQNTNSSKGQIMYLVYCLENAIMNLSPDQEQMVWLIDFQGWNMSCISMNVTRETAHILQDHYPERLGLAILYSPPKIFESFWKMVKPFLESKTFKKVKFVYSDDPQSMKVMEDTFDMDKLESAFGGRNPISFNYETYAKMMEEDDSKMVNITSSCSSSPGYQPSLGSESHLSETTISDNASEASIESGNASGSDEGSLNVEGSSDNKIEDQKVAAIDVQHETTKEGRRVGSETKHYSKEARPAKEVRGHKCLNLLLVDFAVVLVD</sequence>
<dbReference type="PROSITE" id="PS50191">
    <property type="entry name" value="CRAL_TRIO"/>
    <property type="match status" value="1"/>
</dbReference>
<dbReference type="InterPro" id="IPR018253">
    <property type="entry name" value="DnaJ_domain_CS"/>
</dbReference>
<dbReference type="Pfam" id="PF00650">
    <property type="entry name" value="CRAL_TRIO"/>
    <property type="match status" value="1"/>
</dbReference>
<keyword evidence="2" id="KW-0812">Transmembrane</keyword>
<dbReference type="SUPFAM" id="SSF46938">
    <property type="entry name" value="CRAL/TRIO N-terminal domain"/>
    <property type="match status" value="1"/>
</dbReference>
<dbReference type="SUPFAM" id="SSF46565">
    <property type="entry name" value="Chaperone J-domain"/>
    <property type="match status" value="1"/>
</dbReference>